<dbReference type="PANTHER" id="PTHR23098:SF23">
    <property type="entry name" value="MYB-RELATED TRANSCRIPTION FACTOR, PARTNER OF PROFILIN-LIKE ISOFORM X2-RELATED"/>
    <property type="match status" value="1"/>
</dbReference>
<dbReference type="AlphaFoldDB" id="A0A9N9MW01"/>
<keyword evidence="3" id="KW-0805">Transcription regulation</keyword>
<comment type="function">
    <text evidence="5">Involved in transvection phenomena (= synapsis-dependent gene expression), where the synaptic pairing of chromosomes carrying genes with which zeste interacts influences the expression of these genes. Zeste binds to DNA and stimulates transcription from a nearby promoter.</text>
</comment>
<dbReference type="EMBL" id="OU892284">
    <property type="protein sequence ID" value="CAG9772065.1"/>
    <property type="molecule type" value="Genomic_DNA"/>
</dbReference>
<feature type="compositionally biased region" description="Polar residues" evidence="6">
    <location>
        <begin position="434"/>
        <end position="450"/>
    </location>
</feature>
<dbReference type="OrthoDB" id="7543230at2759"/>
<name>A0A9N9MW01_9CUCU</name>
<accession>A0A9N9MW01</accession>
<dbReference type="InterPro" id="IPR028002">
    <property type="entry name" value="Myb_DNA-bind_5"/>
</dbReference>
<evidence type="ECO:0000256" key="2">
    <source>
        <dbReference type="ARBA" id="ARBA00016807"/>
    </source>
</evidence>
<evidence type="ECO:0000256" key="5">
    <source>
        <dbReference type="ARBA" id="ARBA00025466"/>
    </source>
</evidence>
<evidence type="ECO:0000256" key="1">
    <source>
        <dbReference type="ARBA" id="ARBA00011764"/>
    </source>
</evidence>
<sequence length="480" mass="54876">MSNDDNKIRAAPINEIQKDILVEFMQQHEDLQSAKFTKEFTFKKAQYLWNEIALKLNAVPGGAHKEWKMWRKTWQDLKKNVKLKATKDKLYLHGTGGGPENVTILDNTENTILEMIPKVSTFGEASVAIPNAYFDFGETEVVVLDEAVMQNKENTDVENWDKSIQDQHEMDHGYALQPEPTTSTSLNKKFKVVTKTRRLEHSLKNCQKLVKVEEAKKDIVENYYKEKIRKMEKSATSRRHPVNSKQKEILVEFMKQHSDLKTGRFTSQFTFKKAQQLWEEIAAKLNKISNGSQKTGVNGESNFLMLLVIFQTWQDLKKNAKTKASKNKMYASQTGGGPPVVEVLKKVENEILDLMTPIAIQGLPSIKESSTHFNFDTDFYDLSSFDINNDEDIPNQNPRLDTNIGDIHMEQEIQDHSVVNDIQFDEVIIDQENTVHPSTGTGNKTGNDHSYSLEFPGPKEKGIIPKKRLTKTRRISVSNI</sequence>
<feature type="region of interest" description="Disordered" evidence="6">
    <location>
        <begin position="434"/>
        <end position="462"/>
    </location>
</feature>
<evidence type="ECO:0000259" key="7">
    <source>
        <dbReference type="Pfam" id="PF13873"/>
    </source>
</evidence>
<evidence type="ECO:0000313" key="9">
    <source>
        <dbReference type="Proteomes" id="UP001152799"/>
    </source>
</evidence>
<dbReference type="GO" id="GO:0005634">
    <property type="term" value="C:nucleus"/>
    <property type="evidence" value="ECO:0007669"/>
    <property type="project" value="TreeGrafter"/>
</dbReference>
<dbReference type="Proteomes" id="UP001152799">
    <property type="component" value="Chromosome 8"/>
</dbReference>
<keyword evidence="9" id="KW-1185">Reference proteome</keyword>
<feature type="domain" description="Myb/SANT-like DNA-binding" evidence="7">
    <location>
        <begin position="244"/>
        <end position="295"/>
    </location>
</feature>
<evidence type="ECO:0000256" key="3">
    <source>
        <dbReference type="ARBA" id="ARBA00023015"/>
    </source>
</evidence>
<feature type="domain" description="Myb/SANT-like DNA-binding" evidence="7">
    <location>
        <begin position="15"/>
        <end position="86"/>
    </location>
</feature>
<evidence type="ECO:0000313" key="8">
    <source>
        <dbReference type="EMBL" id="CAG9772065.1"/>
    </source>
</evidence>
<gene>
    <name evidence="8" type="ORF">CEUTPL_LOCUS12487</name>
</gene>
<proteinExistence type="predicted"/>
<evidence type="ECO:0000256" key="6">
    <source>
        <dbReference type="SAM" id="MobiDB-lite"/>
    </source>
</evidence>
<dbReference type="PANTHER" id="PTHR23098">
    <property type="entry name" value="AGAP001331-PA-RELATED"/>
    <property type="match status" value="1"/>
</dbReference>
<keyword evidence="4" id="KW-0804">Transcription</keyword>
<comment type="subunit">
    <text evidence="1">Self-associates forming complexes of several hundred monomers.</text>
</comment>
<organism evidence="8 9">
    <name type="scientific">Ceutorhynchus assimilis</name>
    <name type="common">cabbage seed weevil</name>
    <dbReference type="NCBI Taxonomy" id="467358"/>
    <lineage>
        <taxon>Eukaryota</taxon>
        <taxon>Metazoa</taxon>
        <taxon>Ecdysozoa</taxon>
        <taxon>Arthropoda</taxon>
        <taxon>Hexapoda</taxon>
        <taxon>Insecta</taxon>
        <taxon>Pterygota</taxon>
        <taxon>Neoptera</taxon>
        <taxon>Endopterygota</taxon>
        <taxon>Coleoptera</taxon>
        <taxon>Polyphaga</taxon>
        <taxon>Cucujiformia</taxon>
        <taxon>Curculionidae</taxon>
        <taxon>Ceutorhynchinae</taxon>
        <taxon>Ceutorhynchus</taxon>
    </lineage>
</organism>
<dbReference type="Pfam" id="PF13873">
    <property type="entry name" value="Myb_DNA-bind_5"/>
    <property type="match status" value="2"/>
</dbReference>
<evidence type="ECO:0000256" key="4">
    <source>
        <dbReference type="ARBA" id="ARBA00023163"/>
    </source>
</evidence>
<reference evidence="8" key="1">
    <citation type="submission" date="2022-01" db="EMBL/GenBank/DDBJ databases">
        <authorList>
            <person name="King R."/>
        </authorList>
    </citation>
    <scope>NUCLEOTIDE SEQUENCE</scope>
</reference>
<protein>
    <recommendedName>
        <fullName evidence="2">Regulatory protein zeste</fullName>
    </recommendedName>
</protein>